<dbReference type="OrthoDB" id="670731at2"/>
<protein>
    <submittedName>
        <fullName evidence="1">Uncharacterized protein</fullName>
    </submittedName>
</protein>
<evidence type="ECO:0000313" key="2">
    <source>
        <dbReference type="Proteomes" id="UP000199310"/>
    </source>
</evidence>
<dbReference type="AlphaFoldDB" id="A0A1I0S7T1"/>
<evidence type="ECO:0000313" key="1">
    <source>
        <dbReference type="EMBL" id="SEW51876.1"/>
    </source>
</evidence>
<dbReference type="EMBL" id="FOJG01000002">
    <property type="protein sequence ID" value="SEW51876.1"/>
    <property type="molecule type" value="Genomic_DNA"/>
</dbReference>
<dbReference type="Proteomes" id="UP000199310">
    <property type="component" value="Unassembled WGS sequence"/>
</dbReference>
<keyword evidence="2" id="KW-1185">Reference proteome</keyword>
<reference evidence="2" key="1">
    <citation type="submission" date="2016-10" db="EMBL/GenBank/DDBJ databases">
        <authorList>
            <person name="Varghese N."/>
            <person name="Submissions S."/>
        </authorList>
    </citation>
    <scope>NUCLEOTIDE SEQUENCE [LARGE SCALE GENOMIC DNA]</scope>
    <source>
        <strain evidence="2">DSM 3695</strain>
    </source>
</reference>
<dbReference type="RefSeq" id="WP_089898335.1">
    <property type="nucleotide sequence ID" value="NZ_FOJG01000002.1"/>
</dbReference>
<organism evidence="1 2">
    <name type="scientific">Chitinophaga arvensicola</name>
    <dbReference type="NCBI Taxonomy" id="29529"/>
    <lineage>
        <taxon>Bacteria</taxon>
        <taxon>Pseudomonadati</taxon>
        <taxon>Bacteroidota</taxon>
        <taxon>Chitinophagia</taxon>
        <taxon>Chitinophagales</taxon>
        <taxon>Chitinophagaceae</taxon>
        <taxon>Chitinophaga</taxon>
    </lineage>
</organism>
<sequence length="180" mass="21141">MGRQVTFFLHPDDQKDFDTLLKSFGEVQILSYYHYDNKISTVDDTLIKGLGKQANRVYLVRPQDFELMKLSHIEKFGYWLLKDNELPVLHFDRCSFDGNELHQGRLYFQPRYAESMQIVNKSEDFIKWADSIIKVVRRKLKKHKFDMDGWDYTDHVGKNALNWIESNNPKSCGGGSSLKI</sequence>
<dbReference type="STRING" id="29529.SAMN04488122_4559"/>
<gene>
    <name evidence="1" type="ORF">SAMN04488122_4559</name>
</gene>
<proteinExistence type="predicted"/>
<name>A0A1I0S7T1_9BACT</name>
<accession>A0A1I0S7T1</accession>